<organism evidence="2">
    <name type="scientific">Thermus caliditerrae</name>
    <dbReference type="NCBI Taxonomy" id="1330700"/>
    <lineage>
        <taxon>Bacteria</taxon>
        <taxon>Thermotogati</taxon>
        <taxon>Deinococcota</taxon>
        <taxon>Deinococci</taxon>
        <taxon>Thermales</taxon>
        <taxon>Thermaceae</taxon>
        <taxon>Thermus</taxon>
    </lineage>
</organism>
<evidence type="ECO:0000256" key="1">
    <source>
        <dbReference type="SAM" id="MobiDB-lite"/>
    </source>
</evidence>
<dbReference type="EMBL" id="DRXE01000130">
    <property type="protein sequence ID" value="HHM67760.1"/>
    <property type="molecule type" value="Genomic_DNA"/>
</dbReference>
<gene>
    <name evidence="2" type="ORF">ENM28_03425</name>
</gene>
<proteinExistence type="predicted"/>
<sequence length="79" mass="8769">MSREAFKALLLELLLEDPDVGDAVLVARQRAEGRDMAFIREGFVISSLAYRRAREALRKLQGASEAPERPLPKSGGEDQ</sequence>
<evidence type="ECO:0000313" key="2">
    <source>
        <dbReference type="EMBL" id="HHM67760.1"/>
    </source>
</evidence>
<dbReference type="AlphaFoldDB" id="A0A7C5RE46"/>
<name>A0A7C5RE46_9DEIN</name>
<reference evidence="2" key="1">
    <citation type="journal article" date="2020" name="mSystems">
        <title>Genome- and Community-Level Interaction Insights into Carbon Utilization and Element Cycling Functions of Hydrothermarchaeota in Hydrothermal Sediment.</title>
        <authorList>
            <person name="Zhou Z."/>
            <person name="Liu Y."/>
            <person name="Xu W."/>
            <person name="Pan J."/>
            <person name="Luo Z.H."/>
            <person name="Li M."/>
        </authorList>
    </citation>
    <scope>NUCLEOTIDE SEQUENCE [LARGE SCALE GENOMIC DNA]</scope>
    <source>
        <strain evidence="2">SpSt-1071</strain>
    </source>
</reference>
<feature type="region of interest" description="Disordered" evidence="1">
    <location>
        <begin position="59"/>
        <end position="79"/>
    </location>
</feature>
<protein>
    <submittedName>
        <fullName evidence="2">Uncharacterized protein</fullName>
    </submittedName>
</protein>
<comment type="caution">
    <text evidence="2">The sequence shown here is derived from an EMBL/GenBank/DDBJ whole genome shotgun (WGS) entry which is preliminary data.</text>
</comment>
<accession>A0A7C5RE46</accession>